<dbReference type="EMBL" id="LXQA010361196">
    <property type="protein sequence ID" value="MCI46692.1"/>
    <property type="molecule type" value="Genomic_DNA"/>
</dbReference>
<keyword evidence="2" id="KW-1185">Reference proteome</keyword>
<name>A0A392SE26_9FABA</name>
<organism evidence="1 2">
    <name type="scientific">Trifolium medium</name>
    <dbReference type="NCBI Taxonomy" id="97028"/>
    <lineage>
        <taxon>Eukaryota</taxon>
        <taxon>Viridiplantae</taxon>
        <taxon>Streptophyta</taxon>
        <taxon>Embryophyta</taxon>
        <taxon>Tracheophyta</taxon>
        <taxon>Spermatophyta</taxon>
        <taxon>Magnoliopsida</taxon>
        <taxon>eudicotyledons</taxon>
        <taxon>Gunneridae</taxon>
        <taxon>Pentapetalae</taxon>
        <taxon>rosids</taxon>
        <taxon>fabids</taxon>
        <taxon>Fabales</taxon>
        <taxon>Fabaceae</taxon>
        <taxon>Papilionoideae</taxon>
        <taxon>50 kb inversion clade</taxon>
        <taxon>NPAAA clade</taxon>
        <taxon>Hologalegina</taxon>
        <taxon>IRL clade</taxon>
        <taxon>Trifolieae</taxon>
        <taxon>Trifolium</taxon>
    </lineage>
</organism>
<dbReference type="AlphaFoldDB" id="A0A392SE26"/>
<sequence length="32" mass="3844">MVFLLVDMNWELVRVKGREGWTPIHFASHMED</sequence>
<evidence type="ECO:0000313" key="1">
    <source>
        <dbReference type="EMBL" id="MCI46692.1"/>
    </source>
</evidence>
<feature type="non-terminal residue" evidence="1">
    <location>
        <position position="32"/>
    </location>
</feature>
<protein>
    <submittedName>
        <fullName evidence="1">Uncharacterized protein</fullName>
    </submittedName>
</protein>
<proteinExistence type="predicted"/>
<evidence type="ECO:0000313" key="2">
    <source>
        <dbReference type="Proteomes" id="UP000265520"/>
    </source>
</evidence>
<accession>A0A392SE26</accession>
<comment type="caution">
    <text evidence="1">The sequence shown here is derived from an EMBL/GenBank/DDBJ whole genome shotgun (WGS) entry which is preliminary data.</text>
</comment>
<reference evidence="1 2" key="1">
    <citation type="journal article" date="2018" name="Front. Plant Sci.">
        <title>Red Clover (Trifolium pratense) and Zigzag Clover (T. medium) - A Picture of Genomic Similarities and Differences.</title>
        <authorList>
            <person name="Dluhosova J."/>
            <person name="Istvanek J."/>
            <person name="Nedelnik J."/>
            <person name="Repkova J."/>
        </authorList>
    </citation>
    <scope>NUCLEOTIDE SEQUENCE [LARGE SCALE GENOMIC DNA]</scope>
    <source>
        <strain evidence="2">cv. 10/8</strain>
        <tissue evidence="1">Leaf</tissue>
    </source>
</reference>
<dbReference type="Proteomes" id="UP000265520">
    <property type="component" value="Unassembled WGS sequence"/>
</dbReference>